<dbReference type="Proteomes" id="UP001152024">
    <property type="component" value="Unassembled WGS sequence"/>
</dbReference>
<dbReference type="PANTHER" id="PTHR46411:SF3">
    <property type="entry name" value="AAA+ ATPASE DOMAIN-CONTAINING PROTEIN"/>
    <property type="match status" value="1"/>
</dbReference>
<feature type="domain" description="DUF7025" evidence="2">
    <location>
        <begin position="221"/>
        <end position="322"/>
    </location>
</feature>
<gene>
    <name evidence="3" type="ORF">NW768_007659</name>
</gene>
<dbReference type="Pfam" id="PF22942">
    <property type="entry name" value="DUF7025"/>
    <property type="match status" value="1"/>
</dbReference>
<evidence type="ECO:0000313" key="3">
    <source>
        <dbReference type="EMBL" id="KAJ4129126.1"/>
    </source>
</evidence>
<proteinExistence type="predicted"/>
<dbReference type="PANTHER" id="PTHR46411">
    <property type="entry name" value="FAMILY ATPASE, PUTATIVE-RELATED"/>
    <property type="match status" value="1"/>
</dbReference>
<organism evidence="3 4">
    <name type="scientific">Fusarium equiseti</name>
    <name type="common">Fusarium scirpi</name>
    <dbReference type="NCBI Taxonomy" id="61235"/>
    <lineage>
        <taxon>Eukaryota</taxon>
        <taxon>Fungi</taxon>
        <taxon>Dikarya</taxon>
        <taxon>Ascomycota</taxon>
        <taxon>Pezizomycotina</taxon>
        <taxon>Sordariomycetes</taxon>
        <taxon>Hypocreomycetidae</taxon>
        <taxon>Hypocreales</taxon>
        <taxon>Nectriaceae</taxon>
        <taxon>Fusarium</taxon>
        <taxon>Fusarium incarnatum-equiseti species complex</taxon>
    </lineage>
</organism>
<evidence type="ECO:0000256" key="1">
    <source>
        <dbReference type="SAM" id="MobiDB-lite"/>
    </source>
</evidence>
<reference evidence="3" key="1">
    <citation type="submission" date="2022-09" db="EMBL/GenBank/DDBJ databases">
        <title>Fusarium specimens isolated from Avocado Roots.</title>
        <authorList>
            <person name="Stajich J."/>
            <person name="Roper C."/>
            <person name="Heimlech-Rivalta G."/>
        </authorList>
    </citation>
    <scope>NUCLEOTIDE SEQUENCE</scope>
    <source>
        <strain evidence="3">CF00095</strain>
    </source>
</reference>
<sequence length="686" mass="78456">MASSELSNFQKFQQILTKRPLTTVSENNDAEWKLPPPPRVPSRDGSEQDEHSPIIPFLRQTFQWDEQSQLYVENREAPDEDWKTWEAFSTNETPEVWVRYHKIFNKLGVKSIERLVIRADDATVRFLNLAEYGPSDDDLFNQREEGYVTRGVDRERDFYRRSDDAVIDEKLFRGLFFRYSEIKEEIATTSSEVMRRVLTILTGFLDYTFSDAKEGYQDACRTGQVLFNHAWTLFRPGDIVYERLTVAPFQDSYEQCFSVHSSEYSISQFDGTRVLCLTLVEITYRSSQANTHGPATVWTTRYIQEYDGVKQITTEDLGIVPFDMMASEKRDIIKAALKHTHENVVVDITTSNMHFKSRFSGNFETFHWSEHPTNQEEPRVIRWVDFSKDDAATEALLLVCRGYLPGYLVASSVYAVGILISELRPPVWTPPVLPSATSSLLPDMAQWSGLVHDFLKDVKDAEDLEADLGRHQARGSGLILALEGSKIISRKVADQISHQLKKPLVCIDMLDDDLELKEAIKPALRWGAILFVEFRNVSSDQYPYRVLDLRNHASFYSSVILLSCNATNELGDHCEEMVDSVISCRLPSKDEPVALWELTITEQTPGLSAEMSDDRLCEICPFLAQLEMRETRIEKILTTAKRMAVTEKVQLSLQHVVAVIRLSVSPDKLGEFESVARMGMQKLGYN</sequence>
<protein>
    <recommendedName>
        <fullName evidence="2">DUF7025 domain-containing protein</fullName>
    </recommendedName>
</protein>
<feature type="compositionally biased region" description="Basic and acidic residues" evidence="1">
    <location>
        <begin position="41"/>
        <end position="50"/>
    </location>
</feature>
<evidence type="ECO:0000259" key="2">
    <source>
        <dbReference type="Pfam" id="PF22942"/>
    </source>
</evidence>
<feature type="region of interest" description="Disordered" evidence="1">
    <location>
        <begin position="20"/>
        <end position="50"/>
    </location>
</feature>
<dbReference type="InterPro" id="IPR054289">
    <property type="entry name" value="DUF7025"/>
</dbReference>
<evidence type="ECO:0000313" key="4">
    <source>
        <dbReference type="Proteomes" id="UP001152024"/>
    </source>
</evidence>
<dbReference type="EMBL" id="JAOQBH010000011">
    <property type="protein sequence ID" value="KAJ4129126.1"/>
    <property type="molecule type" value="Genomic_DNA"/>
</dbReference>
<name>A0ABQ8R8B3_FUSEQ</name>
<accession>A0ABQ8R8B3</accession>
<comment type="caution">
    <text evidence="3">The sequence shown here is derived from an EMBL/GenBank/DDBJ whole genome shotgun (WGS) entry which is preliminary data.</text>
</comment>
<keyword evidence="4" id="KW-1185">Reference proteome</keyword>